<dbReference type="InterPro" id="IPR006977">
    <property type="entry name" value="Yip1_dom"/>
</dbReference>
<feature type="transmembrane region" description="Helical" evidence="6">
    <location>
        <begin position="219"/>
        <end position="238"/>
    </location>
</feature>
<dbReference type="Proteomes" id="UP000189911">
    <property type="component" value="Chromosome E"/>
</dbReference>
<dbReference type="OrthoDB" id="440385at2759"/>
<dbReference type="Pfam" id="PF04893">
    <property type="entry name" value="Yip1"/>
    <property type="match status" value="1"/>
</dbReference>
<accession>A0A1G4K0Q9</accession>
<reference evidence="9" key="1">
    <citation type="submission" date="2016-03" db="EMBL/GenBank/DDBJ databases">
        <authorList>
            <person name="Devillers Hugo."/>
        </authorList>
    </citation>
    <scope>NUCLEOTIDE SEQUENCE [LARGE SCALE GENOMIC DNA]</scope>
</reference>
<feature type="transmembrane region" description="Helical" evidence="6">
    <location>
        <begin position="126"/>
        <end position="145"/>
    </location>
</feature>
<gene>
    <name evidence="8" type="ORF">LANO_0E15148G</name>
</gene>
<dbReference type="PANTHER" id="PTHR21236:SF2">
    <property type="entry name" value="PROTEIN YIPF"/>
    <property type="match status" value="1"/>
</dbReference>
<dbReference type="GO" id="GO:0048280">
    <property type="term" value="P:vesicle fusion with Golgi apparatus"/>
    <property type="evidence" value="ECO:0007669"/>
    <property type="project" value="TreeGrafter"/>
</dbReference>
<protein>
    <recommendedName>
        <fullName evidence="6">Protein YIP</fullName>
    </recommendedName>
</protein>
<evidence type="ECO:0000259" key="7">
    <source>
        <dbReference type="Pfam" id="PF04893"/>
    </source>
</evidence>
<organism evidence="8 9">
    <name type="scientific">Lachancea nothofagi CBS 11611</name>
    <dbReference type="NCBI Taxonomy" id="1266666"/>
    <lineage>
        <taxon>Eukaryota</taxon>
        <taxon>Fungi</taxon>
        <taxon>Dikarya</taxon>
        <taxon>Ascomycota</taxon>
        <taxon>Saccharomycotina</taxon>
        <taxon>Saccharomycetes</taxon>
        <taxon>Saccharomycetales</taxon>
        <taxon>Saccharomycetaceae</taxon>
        <taxon>Lachancea</taxon>
    </lineage>
</organism>
<comment type="subcellular location">
    <subcellularLocation>
        <location evidence="6">Golgi apparatus membrane</location>
        <topology evidence="6">Multi-pass membrane protein</topology>
    </subcellularLocation>
    <subcellularLocation>
        <location evidence="1">Membrane</location>
        <topology evidence="1">Multi-pass membrane protein</topology>
    </subcellularLocation>
</comment>
<keyword evidence="9" id="KW-1185">Reference proteome</keyword>
<evidence type="ECO:0000313" key="9">
    <source>
        <dbReference type="Proteomes" id="UP000189911"/>
    </source>
</evidence>
<dbReference type="PANTHER" id="PTHR21236">
    <property type="entry name" value="GOLGI MEMBRANE PROTEIN YIP1"/>
    <property type="match status" value="1"/>
</dbReference>
<evidence type="ECO:0000256" key="2">
    <source>
        <dbReference type="ARBA" id="ARBA00010596"/>
    </source>
</evidence>
<evidence type="ECO:0000313" key="8">
    <source>
        <dbReference type="EMBL" id="SCU97087.1"/>
    </source>
</evidence>
<feature type="transmembrane region" description="Helical" evidence="6">
    <location>
        <begin position="102"/>
        <end position="120"/>
    </location>
</feature>
<evidence type="ECO:0000256" key="5">
    <source>
        <dbReference type="ARBA" id="ARBA00023136"/>
    </source>
</evidence>
<comment type="similarity">
    <text evidence="2 6">Belongs to the YIP1 family.</text>
</comment>
<sequence length="239" mass="26175">MSFYNPGIPNEGSGFYQPSAQFQVPQGSMSFTQQPTAQAFSQDPLPQGLLNALSTKGHPHELPLLEEIGINFNHILAKTKVVLQPLQRADSLSAEVIADCDLAGPLIFCLLFGTLLLAAGKVHFGYIYGVALFGTISLHTLLRLMGSEENKPKTDQLFLRTASILGYCFLPLCLLSLVGVFIPLNNVLGYVLALLFVCWCTWSSSGFFTVALHLHNTRVLIAYPLSIFYSVFALMAIFV</sequence>
<proteinExistence type="inferred from homology"/>
<keyword evidence="3 6" id="KW-0812">Transmembrane</keyword>
<feature type="transmembrane region" description="Helical" evidence="6">
    <location>
        <begin position="157"/>
        <end position="182"/>
    </location>
</feature>
<feature type="domain" description="Yip1" evidence="7">
    <location>
        <begin position="82"/>
        <end position="234"/>
    </location>
</feature>
<dbReference type="EMBL" id="LT598451">
    <property type="protein sequence ID" value="SCU97087.1"/>
    <property type="molecule type" value="Genomic_DNA"/>
</dbReference>
<evidence type="ECO:0000256" key="4">
    <source>
        <dbReference type="ARBA" id="ARBA00022989"/>
    </source>
</evidence>
<keyword evidence="5 6" id="KW-0472">Membrane</keyword>
<evidence type="ECO:0000256" key="1">
    <source>
        <dbReference type="ARBA" id="ARBA00004141"/>
    </source>
</evidence>
<dbReference type="InterPro" id="IPR045231">
    <property type="entry name" value="Yip1/4-like"/>
</dbReference>
<dbReference type="AlphaFoldDB" id="A0A1G4K0Q9"/>
<dbReference type="GO" id="GO:0006888">
    <property type="term" value="P:endoplasmic reticulum to Golgi vesicle-mediated transport"/>
    <property type="evidence" value="ECO:0007669"/>
    <property type="project" value="InterPro"/>
</dbReference>
<evidence type="ECO:0000256" key="3">
    <source>
        <dbReference type="ARBA" id="ARBA00022692"/>
    </source>
</evidence>
<dbReference type="GO" id="GO:0005802">
    <property type="term" value="C:trans-Golgi network"/>
    <property type="evidence" value="ECO:0007669"/>
    <property type="project" value="TreeGrafter"/>
</dbReference>
<keyword evidence="4 6" id="KW-1133">Transmembrane helix</keyword>
<name>A0A1G4K0Q9_9SACH</name>
<feature type="transmembrane region" description="Helical" evidence="6">
    <location>
        <begin position="188"/>
        <end position="212"/>
    </location>
</feature>
<dbReference type="GO" id="GO:0000139">
    <property type="term" value="C:Golgi membrane"/>
    <property type="evidence" value="ECO:0007669"/>
    <property type="project" value="UniProtKB-SubCell"/>
</dbReference>
<evidence type="ECO:0000256" key="6">
    <source>
        <dbReference type="RuleBase" id="RU361264"/>
    </source>
</evidence>